<evidence type="ECO:0000313" key="1">
    <source>
        <dbReference type="EMBL" id="OLZ70664.1"/>
    </source>
</evidence>
<gene>
    <name evidence="1" type="ORF">AVW11_07330</name>
</gene>
<sequence>MTTATSTGPATASYRERVLRDTADIRLPDLDSRVDGEPLFRSASPEGLLTLTVRGAQLPAAYLDDIYRFRLAQYLKRGWLDEGLAAAADLAGEPYDAHALQDQHTLVVEEDTWRLRGYGTLARTRSPEHTLLGDDAHRPFVVERDYGLRLADELGPATPADRVWEGKRLMRDYAMERSQAAVSVPWWVYRGWAEGCLQALAEDGSAIVGDGKPNGAILQLAMLGFDTRTLDVPALPADPTDLFAPMWDQQQRSYPFVLTRGDALRPTLNHLDAILASGETGSVAARLTAFREARQEART</sequence>
<evidence type="ECO:0000313" key="2">
    <source>
        <dbReference type="Proteomes" id="UP000187151"/>
    </source>
</evidence>
<dbReference type="EMBL" id="MQUR01000011">
    <property type="protein sequence ID" value="OLZ70664.1"/>
    <property type="molecule type" value="Genomic_DNA"/>
</dbReference>
<accession>A0ABX3G8U6</accession>
<reference evidence="1 2" key="1">
    <citation type="submission" date="2016-01" db="EMBL/GenBank/DDBJ databases">
        <title>Streptomyces amritsarensis strain MTCC 11845 genome sequencing and assembly.</title>
        <authorList>
            <person name="Sharma D."/>
            <person name="Nair G.R."/>
            <person name="Kaur G."/>
            <person name="Manhas R.K."/>
            <person name="Mayilraj S."/>
        </authorList>
    </citation>
    <scope>NUCLEOTIDE SEQUENCE [LARGE SCALE GENOMIC DNA]</scope>
    <source>
        <strain evidence="1 2">MTCC 11845</strain>
    </source>
</reference>
<protein>
    <submittedName>
        <fullName evidence="1">Uncharacterized protein</fullName>
    </submittedName>
</protein>
<organism evidence="1 2">
    <name type="scientific">Streptomyces amritsarensis</name>
    <dbReference type="NCBI Taxonomy" id="681158"/>
    <lineage>
        <taxon>Bacteria</taxon>
        <taxon>Bacillati</taxon>
        <taxon>Actinomycetota</taxon>
        <taxon>Actinomycetes</taxon>
        <taxon>Kitasatosporales</taxon>
        <taxon>Streptomycetaceae</taxon>
        <taxon>Streptomyces</taxon>
    </lineage>
</organism>
<dbReference type="RefSeq" id="WP_076043562.1">
    <property type="nucleotide sequence ID" value="NZ_MQUR01000011.1"/>
</dbReference>
<comment type="caution">
    <text evidence="1">The sequence shown here is derived from an EMBL/GenBank/DDBJ whole genome shotgun (WGS) entry which is preliminary data.</text>
</comment>
<dbReference type="Proteomes" id="UP000187151">
    <property type="component" value="Unassembled WGS sequence"/>
</dbReference>
<keyword evidence="2" id="KW-1185">Reference proteome</keyword>
<name>A0ABX3G8U6_9ACTN</name>
<proteinExistence type="predicted"/>